<dbReference type="GO" id="GO:0005525">
    <property type="term" value="F:GTP binding"/>
    <property type="evidence" value="ECO:0007669"/>
    <property type="project" value="InterPro"/>
</dbReference>
<dbReference type="PANTHER" id="PTHR47978">
    <property type="match status" value="1"/>
</dbReference>
<gene>
    <name evidence="2" type="primary">Contig10530.g11250</name>
    <name evidence="2" type="ORF">STYLEM_6659</name>
</gene>
<keyword evidence="3" id="KW-1185">Reference proteome</keyword>
<dbReference type="EMBL" id="CCKQ01006384">
    <property type="protein sequence ID" value="CDW77695.1"/>
    <property type="molecule type" value="Genomic_DNA"/>
</dbReference>
<dbReference type="SUPFAM" id="SSF52540">
    <property type="entry name" value="P-loop containing nucleoside triphosphate hydrolases"/>
    <property type="match status" value="1"/>
</dbReference>
<dbReference type="NCBIfam" id="TIGR00231">
    <property type="entry name" value="small_GTP"/>
    <property type="match status" value="1"/>
</dbReference>
<dbReference type="InterPro" id="IPR005225">
    <property type="entry name" value="Small_GTP-bd"/>
</dbReference>
<dbReference type="PROSITE" id="PS51420">
    <property type="entry name" value="RHO"/>
    <property type="match status" value="1"/>
</dbReference>
<dbReference type="PROSITE" id="PS51421">
    <property type="entry name" value="RAS"/>
    <property type="match status" value="1"/>
</dbReference>
<dbReference type="CDD" id="cd00154">
    <property type="entry name" value="Rab"/>
    <property type="match status" value="1"/>
</dbReference>
<dbReference type="OrthoDB" id="9989112at2759"/>
<dbReference type="InParanoid" id="A0A078A620"/>
<dbReference type="GO" id="GO:0003924">
    <property type="term" value="F:GTPase activity"/>
    <property type="evidence" value="ECO:0007669"/>
    <property type="project" value="InterPro"/>
</dbReference>
<dbReference type="Proteomes" id="UP000039865">
    <property type="component" value="Unassembled WGS sequence"/>
</dbReference>
<dbReference type="InterPro" id="IPR027417">
    <property type="entry name" value="P-loop_NTPase"/>
</dbReference>
<protein>
    <submittedName>
        <fullName evidence="2">Dnaj homolog subfamily c member 27-like</fullName>
    </submittedName>
</protein>
<dbReference type="SMART" id="SM00175">
    <property type="entry name" value="RAB"/>
    <property type="match status" value="1"/>
</dbReference>
<evidence type="ECO:0000313" key="2">
    <source>
        <dbReference type="EMBL" id="CDW77695.1"/>
    </source>
</evidence>
<dbReference type="PRINTS" id="PR00449">
    <property type="entry name" value="RASTRNSFRMNG"/>
</dbReference>
<evidence type="ECO:0000313" key="3">
    <source>
        <dbReference type="Proteomes" id="UP000039865"/>
    </source>
</evidence>
<dbReference type="OMA" id="TQACFLV"/>
<name>A0A078A620_STYLE</name>
<dbReference type="SMART" id="SM00173">
    <property type="entry name" value="RAS"/>
    <property type="match status" value="1"/>
</dbReference>
<dbReference type="Pfam" id="PF00071">
    <property type="entry name" value="Ras"/>
    <property type="match status" value="1"/>
</dbReference>
<dbReference type="PROSITE" id="PS51419">
    <property type="entry name" value="RAB"/>
    <property type="match status" value="1"/>
</dbReference>
<organism evidence="2 3">
    <name type="scientific">Stylonychia lemnae</name>
    <name type="common">Ciliate</name>
    <dbReference type="NCBI Taxonomy" id="5949"/>
    <lineage>
        <taxon>Eukaryota</taxon>
        <taxon>Sar</taxon>
        <taxon>Alveolata</taxon>
        <taxon>Ciliophora</taxon>
        <taxon>Intramacronucleata</taxon>
        <taxon>Spirotrichea</taxon>
        <taxon>Stichotrichia</taxon>
        <taxon>Sporadotrichida</taxon>
        <taxon>Oxytrichidae</taxon>
        <taxon>Stylonychinae</taxon>
        <taxon>Stylonychia</taxon>
    </lineage>
</organism>
<reference evidence="2 3" key="1">
    <citation type="submission" date="2014-06" db="EMBL/GenBank/DDBJ databases">
        <authorList>
            <person name="Swart Estienne"/>
        </authorList>
    </citation>
    <scope>NUCLEOTIDE SEQUENCE [LARGE SCALE GENOMIC DNA]</scope>
    <source>
        <strain evidence="2 3">130c</strain>
    </source>
</reference>
<dbReference type="SMART" id="SM00174">
    <property type="entry name" value="RHO"/>
    <property type="match status" value="1"/>
</dbReference>
<dbReference type="Gene3D" id="3.40.50.300">
    <property type="entry name" value="P-loop containing nucleotide triphosphate hydrolases"/>
    <property type="match status" value="1"/>
</dbReference>
<sequence>MVERPNPKIVPDPVQEPAKVKIVVVGEPSVGKTCLSKRFALGTFNANEEKTIGSDFYSKTLNKSATIKANVAFTLWDLSGDQTYVEVRNEFYKDSQVLMIVYDVTNKKSFDAIDMWLREVSKYQGEHLQNATIIVGNKSDQKSRRAITKDDAESWTKQRGFFGYYETSSSEGNGFNQLFQDIATSFA</sequence>
<dbReference type="AlphaFoldDB" id="A0A078A620"/>
<accession>A0A078A620</accession>
<dbReference type="InterPro" id="IPR001806">
    <property type="entry name" value="Small_GTPase"/>
</dbReference>
<evidence type="ECO:0000256" key="1">
    <source>
        <dbReference type="ARBA" id="ARBA00022741"/>
    </source>
</evidence>
<keyword evidence="1" id="KW-0547">Nucleotide-binding</keyword>
<proteinExistence type="predicted"/>
<dbReference type="FunFam" id="3.40.50.300:FF:001447">
    <property type="entry name" value="Ras-related protein Rab-1B"/>
    <property type="match status" value="1"/>
</dbReference>